<dbReference type="STRING" id="71717.A0A4Y7STC3"/>
<accession>A0A4Y7STC3</accession>
<protein>
    <recommendedName>
        <fullName evidence="2">YEATS domain-containing protein</fullName>
    </recommendedName>
</protein>
<evidence type="ECO:0000256" key="1">
    <source>
        <dbReference type="SAM" id="MobiDB-lite"/>
    </source>
</evidence>
<reference evidence="3 4" key="1">
    <citation type="journal article" date="2019" name="Nat. Ecol. Evol.">
        <title>Megaphylogeny resolves global patterns of mushroom evolution.</title>
        <authorList>
            <person name="Varga T."/>
            <person name="Krizsan K."/>
            <person name="Foldi C."/>
            <person name="Dima B."/>
            <person name="Sanchez-Garcia M."/>
            <person name="Sanchez-Ramirez S."/>
            <person name="Szollosi G.J."/>
            <person name="Szarkandi J.G."/>
            <person name="Papp V."/>
            <person name="Albert L."/>
            <person name="Andreopoulos W."/>
            <person name="Angelini C."/>
            <person name="Antonin V."/>
            <person name="Barry K.W."/>
            <person name="Bougher N.L."/>
            <person name="Buchanan P."/>
            <person name="Buyck B."/>
            <person name="Bense V."/>
            <person name="Catcheside P."/>
            <person name="Chovatia M."/>
            <person name="Cooper J."/>
            <person name="Damon W."/>
            <person name="Desjardin D."/>
            <person name="Finy P."/>
            <person name="Geml J."/>
            <person name="Haridas S."/>
            <person name="Hughes K."/>
            <person name="Justo A."/>
            <person name="Karasinski D."/>
            <person name="Kautmanova I."/>
            <person name="Kiss B."/>
            <person name="Kocsube S."/>
            <person name="Kotiranta H."/>
            <person name="LaButti K.M."/>
            <person name="Lechner B.E."/>
            <person name="Liimatainen K."/>
            <person name="Lipzen A."/>
            <person name="Lukacs Z."/>
            <person name="Mihaltcheva S."/>
            <person name="Morgado L.N."/>
            <person name="Niskanen T."/>
            <person name="Noordeloos M.E."/>
            <person name="Ohm R.A."/>
            <person name="Ortiz-Santana B."/>
            <person name="Ovrebo C."/>
            <person name="Racz N."/>
            <person name="Riley R."/>
            <person name="Savchenko A."/>
            <person name="Shiryaev A."/>
            <person name="Soop K."/>
            <person name="Spirin V."/>
            <person name="Szebenyi C."/>
            <person name="Tomsovsky M."/>
            <person name="Tulloss R.E."/>
            <person name="Uehling J."/>
            <person name="Grigoriev I.V."/>
            <person name="Vagvolgyi C."/>
            <person name="Papp T."/>
            <person name="Martin F.M."/>
            <person name="Miettinen O."/>
            <person name="Hibbett D.S."/>
            <person name="Nagy L.G."/>
        </authorList>
    </citation>
    <scope>NUCLEOTIDE SEQUENCE [LARGE SCALE GENOMIC DNA]</scope>
    <source>
        <strain evidence="3 4">FP101781</strain>
    </source>
</reference>
<name>A0A4Y7STC3_COPMI</name>
<gene>
    <name evidence="3" type="ORF">FA13DRAFT_1714091</name>
</gene>
<proteinExistence type="predicted"/>
<dbReference type="Pfam" id="PF22951">
    <property type="entry name" value="3HBD"/>
    <property type="match status" value="1"/>
</dbReference>
<feature type="compositionally biased region" description="Basic and acidic residues" evidence="1">
    <location>
        <begin position="653"/>
        <end position="674"/>
    </location>
</feature>
<evidence type="ECO:0000313" key="4">
    <source>
        <dbReference type="Proteomes" id="UP000298030"/>
    </source>
</evidence>
<dbReference type="OrthoDB" id="1741717at2759"/>
<dbReference type="AlphaFoldDB" id="A0A4Y7STC3"/>
<feature type="region of interest" description="Disordered" evidence="1">
    <location>
        <begin position="641"/>
        <end position="674"/>
    </location>
</feature>
<dbReference type="Proteomes" id="UP000298030">
    <property type="component" value="Unassembled WGS sequence"/>
</dbReference>
<dbReference type="EMBL" id="QPFP01000059">
    <property type="protein sequence ID" value="TEB25123.1"/>
    <property type="molecule type" value="Genomic_DNA"/>
</dbReference>
<organism evidence="3 4">
    <name type="scientific">Coprinellus micaceus</name>
    <name type="common">Glistening ink-cap mushroom</name>
    <name type="synonym">Coprinus micaceus</name>
    <dbReference type="NCBI Taxonomy" id="71717"/>
    <lineage>
        <taxon>Eukaryota</taxon>
        <taxon>Fungi</taxon>
        <taxon>Dikarya</taxon>
        <taxon>Basidiomycota</taxon>
        <taxon>Agaricomycotina</taxon>
        <taxon>Agaricomycetes</taxon>
        <taxon>Agaricomycetidae</taxon>
        <taxon>Agaricales</taxon>
        <taxon>Agaricineae</taxon>
        <taxon>Psathyrellaceae</taxon>
        <taxon>Coprinellus</taxon>
    </lineage>
</organism>
<sequence>MSRLKRQKTEHVSSAAENAVPEVAAHIDTEINMRARLVQTLEARIAWALALRTVLEHGGRGHRTTPESFQQLASETLINAERPAQALFANPYATSIPFKILTGGHLLVTRHPHQRGSPHSYTFTHTLLVALNQKPVHIYFFGVQYAPRTAFSSLQGLLNHARISHTIEWGTHDACIKACAVEERDLDVESGSEVGIGPSGIRPGLQTIFERAVGVGEEFQNLSKTPALAPFLGKEVHKREIKVYDEHVDVDDIPNTEHQTVWKMNFAPRHQPLSDHEVNGIEDTRNVDEVNQAPTTAVPRPAATPVLVPSSRSRFHFSARVTVSDRSLYVGKALPMYVIPGLVRWISTLTRSYFLRAGNTHRQRFEGSMAMYVAISLCLSPGNRLSSYWEWQTTRSFARVELVFNDIKEVEDEGVSKMPQEEQTTVIEHWVDAVIVGAEQLLDAELDLRTEVKPMVSSNVSLESRRLWNDPIVDSGSREELSLEYRLFMETEKRFPLVLQERDRSQVVVNVPYRLASSRTQFNQLVLGRQQAIKRGRARAIRDSYLDVLQAENLTVPELSVADTYRWLGNSSRESGKAQLSQNVSGKEIHEILKYRDVRRCNVMQANDDVPERKHATRKFGAPCVLLHGVDLLQLHASSSSVPRRRLMSKNSTAREKPFSHRLKSAGEPERESDQVEASLAPLAVLAQGVQQFLEELVTKGVNLATLEKVTVLRTLSSRRGGRRLGDPRSDKTTHTLLTPRHILEGVKSDLDSGSGSVSTDG</sequence>
<dbReference type="InterPro" id="IPR055127">
    <property type="entry name" value="YEATS2_3HBD"/>
</dbReference>
<evidence type="ECO:0000313" key="3">
    <source>
        <dbReference type="EMBL" id="TEB25123.1"/>
    </source>
</evidence>
<feature type="domain" description="YEATS" evidence="2">
    <location>
        <begin position="492"/>
        <end position="568"/>
    </location>
</feature>
<evidence type="ECO:0000259" key="2">
    <source>
        <dbReference type="Pfam" id="PF22951"/>
    </source>
</evidence>
<keyword evidence="4" id="KW-1185">Reference proteome</keyword>
<comment type="caution">
    <text evidence="3">The sequence shown here is derived from an EMBL/GenBank/DDBJ whole genome shotgun (WGS) entry which is preliminary data.</text>
</comment>